<accession>A0ABD1XRU1</accession>
<sequence>MRSVAKGGPFLVTLALEATGAKLSQGSPPQRTIVELVIWSGGPHEQEGTWIRLTGVDSFLGTVDPRIPGVRFRKQNERRT</sequence>
<protein>
    <submittedName>
        <fullName evidence="1">Uncharacterized protein</fullName>
    </submittedName>
</protein>
<evidence type="ECO:0000313" key="2">
    <source>
        <dbReference type="Proteomes" id="UP001605036"/>
    </source>
</evidence>
<proteinExistence type="predicted"/>
<gene>
    <name evidence="1" type="ORF">R1flu_029189</name>
</gene>
<dbReference type="EMBL" id="JBHFFA010000008">
    <property type="protein sequence ID" value="KAL2610616.1"/>
    <property type="molecule type" value="Genomic_DNA"/>
</dbReference>
<reference evidence="1 2" key="1">
    <citation type="submission" date="2024-09" db="EMBL/GenBank/DDBJ databases">
        <title>Chromosome-scale assembly of Riccia fluitans.</title>
        <authorList>
            <person name="Paukszto L."/>
            <person name="Sawicki J."/>
            <person name="Karawczyk K."/>
            <person name="Piernik-Szablinska J."/>
            <person name="Szczecinska M."/>
            <person name="Mazdziarz M."/>
        </authorList>
    </citation>
    <scope>NUCLEOTIDE SEQUENCE [LARGE SCALE GENOMIC DNA]</scope>
    <source>
        <strain evidence="1">Rf_01</strain>
        <tissue evidence="1">Aerial parts of the thallus</tissue>
    </source>
</reference>
<comment type="caution">
    <text evidence="1">The sequence shown here is derived from an EMBL/GenBank/DDBJ whole genome shotgun (WGS) entry which is preliminary data.</text>
</comment>
<organism evidence="1 2">
    <name type="scientific">Riccia fluitans</name>
    <dbReference type="NCBI Taxonomy" id="41844"/>
    <lineage>
        <taxon>Eukaryota</taxon>
        <taxon>Viridiplantae</taxon>
        <taxon>Streptophyta</taxon>
        <taxon>Embryophyta</taxon>
        <taxon>Marchantiophyta</taxon>
        <taxon>Marchantiopsida</taxon>
        <taxon>Marchantiidae</taxon>
        <taxon>Marchantiales</taxon>
        <taxon>Ricciaceae</taxon>
        <taxon>Riccia</taxon>
    </lineage>
</organism>
<dbReference type="AlphaFoldDB" id="A0ABD1XRU1"/>
<name>A0ABD1XRU1_9MARC</name>
<dbReference type="Proteomes" id="UP001605036">
    <property type="component" value="Unassembled WGS sequence"/>
</dbReference>
<evidence type="ECO:0000313" key="1">
    <source>
        <dbReference type="EMBL" id="KAL2610616.1"/>
    </source>
</evidence>
<keyword evidence="2" id="KW-1185">Reference proteome</keyword>